<dbReference type="AlphaFoldDB" id="A0A1M7N6A7"/>
<organism evidence="2 3">
    <name type="scientific">Anaerosporobacter mobilis DSM 15930</name>
    <dbReference type="NCBI Taxonomy" id="1120996"/>
    <lineage>
        <taxon>Bacteria</taxon>
        <taxon>Bacillati</taxon>
        <taxon>Bacillota</taxon>
        <taxon>Clostridia</taxon>
        <taxon>Lachnospirales</taxon>
        <taxon>Lachnospiraceae</taxon>
        <taxon>Anaerosporobacter</taxon>
    </lineage>
</organism>
<dbReference type="EMBL" id="FRCP01000025">
    <property type="protein sequence ID" value="SHM98592.1"/>
    <property type="molecule type" value="Genomic_DNA"/>
</dbReference>
<dbReference type="PANTHER" id="PTHR47129:SF1">
    <property type="entry name" value="NMRA-LIKE DOMAIN-CONTAINING PROTEIN"/>
    <property type="match status" value="1"/>
</dbReference>
<dbReference type="InterPro" id="IPR008030">
    <property type="entry name" value="NmrA-like"/>
</dbReference>
<evidence type="ECO:0000259" key="1">
    <source>
        <dbReference type="Pfam" id="PF05368"/>
    </source>
</evidence>
<dbReference type="RefSeq" id="WP_073291097.1">
    <property type="nucleotide sequence ID" value="NZ_FRCP01000025.1"/>
</dbReference>
<evidence type="ECO:0000313" key="3">
    <source>
        <dbReference type="Proteomes" id="UP000184038"/>
    </source>
</evidence>
<reference evidence="2 3" key="1">
    <citation type="submission" date="2016-11" db="EMBL/GenBank/DDBJ databases">
        <authorList>
            <person name="Jaros S."/>
            <person name="Januszkiewicz K."/>
            <person name="Wedrychowicz H."/>
        </authorList>
    </citation>
    <scope>NUCLEOTIDE SEQUENCE [LARGE SCALE GENOMIC DNA]</scope>
    <source>
        <strain evidence="2 3">DSM 15930</strain>
    </source>
</reference>
<proteinExistence type="predicted"/>
<dbReference type="OrthoDB" id="152510at2"/>
<gene>
    <name evidence="2" type="ORF">SAMN02746066_04218</name>
</gene>
<accession>A0A1M7N6A7</accession>
<dbReference type="InterPro" id="IPR036291">
    <property type="entry name" value="NAD(P)-bd_dom_sf"/>
</dbReference>
<dbReference type="Gene3D" id="3.90.25.10">
    <property type="entry name" value="UDP-galactose 4-epimerase, domain 1"/>
    <property type="match status" value="1"/>
</dbReference>
<keyword evidence="3" id="KW-1185">Reference proteome</keyword>
<dbReference type="InterPro" id="IPR052718">
    <property type="entry name" value="NmrA-type_oxidoreductase"/>
</dbReference>
<dbReference type="Pfam" id="PF05368">
    <property type="entry name" value="NmrA"/>
    <property type="match status" value="1"/>
</dbReference>
<dbReference type="SUPFAM" id="SSF51735">
    <property type="entry name" value="NAD(P)-binding Rossmann-fold domains"/>
    <property type="match status" value="1"/>
</dbReference>
<dbReference type="PANTHER" id="PTHR47129">
    <property type="entry name" value="QUINONE OXIDOREDUCTASE 2"/>
    <property type="match status" value="1"/>
</dbReference>
<dbReference type="Gene3D" id="3.40.50.720">
    <property type="entry name" value="NAD(P)-binding Rossmann-like Domain"/>
    <property type="match status" value="1"/>
</dbReference>
<dbReference type="Proteomes" id="UP000184038">
    <property type="component" value="Unassembled WGS sequence"/>
</dbReference>
<sequence length="314" mass="34663">MGKIIMTGVDGNFGGYAARRILELVPADKLIFTSPNKEKLKAYENTGVELRYADFSDLEQLKEAFQGGDTLLLISMPFVGERRKTAHKNAVDAAVACGVKRLIYTSIVGAGVEECDTYEVTDHKYTEAYIKEQDINYVFLRDSQYAEAMVSAFEEAYNNTNGVLSNNMGEGHMAFISRDDCAEAAANVAAGAGDNNVIYYISGPQALTISEFLQIASDTTGRKVAYNSITDDEMYAFFDSLGVPRNTEGKWAEAAKNFPFCSDGMVTFGRAIRLEQMNNCTNDFETLTGRKPMSVNEIFENIESHKIGNRTSTE</sequence>
<name>A0A1M7N6A7_9FIRM</name>
<evidence type="ECO:0000313" key="2">
    <source>
        <dbReference type="EMBL" id="SHM98592.1"/>
    </source>
</evidence>
<dbReference type="STRING" id="1120996.SAMN02746066_04218"/>
<feature type="domain" description="NmrA-like" evidence="1">
    <location>
        <begin position="4"/>
        <end position="248"/>
    </location>
</feature>
<protein>
    <submittedName>
        <fullName evidence="2">NAD(P)H dehydrogenase (Quinone)</fullName>
    </submittedName>
</protein>